<dbReference type="Proteomes" id="UP000246078">
    <property type="component" value="Unassembled WGS sequence"/>
</dbReference>
<dbReference type="VEuPathDB" id="TriTrypDB:TcBrA4_0016760"/>
<gene>
    <name evidence="1" type="ORF">C3747_57g275</name>
</gene>
<evidence type="ECO:0000313" key="1">
    <source>
        <dbReference type="EMBL" id="PWV11622.1"/>
    </source>
</evidence>
<protein>
    <submittedName>
        <fullName evidence="1">Putative neurobeachin/beige protein</fullName>
    </submittedName>
</protein>
<dbReference type="VEuPathDB" id="TriTrypDB:Tc_MARK_3693"/>
<dbReference type="VEuPathDB" id="TriTrypDB:C4B63_48g122"/>
<dbReference type="VEuPathDB" id="TriTrypDB:ECC02_001853"/>
<sequence>MLLVSKFMRESPLVTVQAMSSVYFFDNLVGTLQILGRQYECARMDESYASAREDALKELLSVANLEAFRVRKLSEKVIHLSRPRFERLAEDNTVDEFLHCYIGLLETQRFVKSKMEVRRDPAILRVFAEIELTLIKAFLDSPTSLSPASCMYETLMKYTIASLPLHEMGKPEKRHVSLIRPLINAGLYRILFYEPTFKSFRHDPRLCYAAVICYTTWLIHPLLHWRTTWRTRWVSFWMHFLAMRRRNIPMSCRKKTALMCAILLSAVCGPNATHVLNSLMQRNGIAMFAAIITRSSISDSRKQEKEGGGSSGGVIVGEWVTYLLTQLLRQPEVQRSVLVDQADVAFSLLSVRGIRKNVEQMVVSLLSHRCVEAEYSQRMTPLVKCTWEFVSQCMKIQQGEPFIATLIEADDEDSLLLSILYCIRASIRALAADLPCWGSVRQLQSVLCGSVTDAPDPFLCLLHRVVLPWHGVRASHGLSSILHTITMLVQGNPALRVRLFQTMDAEHLVTCFQSAWFSSRGGRGCSLFTAFLRLSTRRKVSYGRGIGHRSRKKNLAPQLYWRMLEKIPSYKIPSCCCHCCVYF</sequence>
<dbReference type="VEuPathDB" id="TriTrypDB:TcCLB.509729.29"/>
<dbReference type="VEuPathDB" id="TriTrypDB:TCDM_03181"/>
<comment type="caution">
    <text evidence="1">The sequence shown here is derived from an EMBL/GenBank/DDBJ whole genome shotgun (WGS) entry which is preliminary data.</text>
</comment>
<dbReference type="VEuPathDB" id="TriTrypDB:TcCL_ESM02210"/>
<dbReference type="VEuPathDB" id="TriTrypDB:C3747_57g275"/>
<dbReference type="VEuPathDB" id="TriTrypDB:TcG_05083"/>
<reference evidence="1 2" key="1">
    <citation type="journal article" date="2018" name="Microb. Genom.">
        <title>Expanding an expanded genome: long-read sequencing of Trypanosoma cruzi.</title>
        <authorList>
            <person name="Berna L."/>
            <person name="Rodriguez M."/>
            <person name="Chiribao M.L."/>
            <person name="Parodi-Talice A."/>
            <person name="Pita S."/>
            <person name="Rijo G."/>
            <person name="Alvarez-Valin F."/>
            <person name="Robello C."/>
        </authorList>
    </citation>
    <scope>NUCLEOTIDE SEQUENCE [LARGE SCALE GENOMIC DNA]</scope>
    <source>
        <strain evidence="1 2">TCC</strain>
    </source>
</reference>
<dbReference type="VEuPathDB" id="TriTrypDB:BCY84_10818"/>
<dbReference type="VEuPathDB" id="TriTrypDB:TcCLB.507641.14"/>
<proteinExistence type="predicted"/>
<name>A0A2V2WTT4_TRYCR</name>
<dbReference type="VEuPathDB" id="TriTrypDB:TCSYLVIO_004945"/>
<evidence type="ECO:0000313" key="2">
    <source>
        <dbReference type="Proteomes" id="UP000246078"/>
    </source>
</evidence>
<dbReference type="EMBL" id="PRFC01000057">
    <property type="protein sequence ID" value="PWV11622.1"/>
    <property type="molecule type" value="Genomic_DNA"/>
</dbReference>
<dbReference type="AlphaFoldDB" id="A0A2V2WTT4"/>
<accession>A0A2V2WTT4</accession>
<organism evidence="1 2">
    <name type="scientific">Trypanosoma cruzi</name>
    <dbReference type="NCBI Taxonomy" id="5693"/>
    <lineage>
        <taxon>Eukaryota</taxon>
        <taxon>Discoba</taxon>
        <taxon>Euglenozoa</taxon>
        <taxon>Kinetoplastea</taxon>
        <taxon>Metakinetoplastina</taxon>
        <taxon>Trypanosomatida</taxon>
        <taxon>Trypanosomatidae</taxon>
        <taxon>Trypanosoma</taxon>
        <taxon>Schizotrypanum</taxon>
    </lineage>
</organism>